<dbReference type="InterPro" id="IPR052370">
    <property type="entry name" value="Meta-cleavage_hydrolase"/>
</dbReference>
<dbReference type="EMBL" id="FNCA01000008">
    <property type="protein sequence ID" value="SDG16625.1"/>
    <property type="molecule type" value="Genomic_DNA"/>
</dbReference>
<keyword evidence="3" id="KW-1185">Reference proteome</keyword>
<evidence type="ECO:0000313" key="2">
    <source>
        <dbReference type="EMBL" id="SDG16625.1"/>
    </source>
</evidence>
<accession>A0A7Z7AY74</accession>
<dbReference type="InterPro" id="IPR029058">
    <property type="entry name" value="AB_hydrolase_fold"/>
</dbReference>
<comment type="caution">
    <text evidence="2">The sequence shown here is derived from an EMBL/GenBank/DDBJ whole genome shotgun (WGS) entry which is preliminary data.</text>
</comment>
<protein>
    <submittedName>
        <fullName evidence="2">Pimeloyl-ACP methyl ester carboxylesterase</fullName>
    </submittedName>
</protein>
<feature type="domain" description="AB hydrolase-1" evidence="1">
    <location>
        <begin position="23"/>
        <end position="116"/>
    </location>
</feature>
<dbReference type="AlphaFoldDB" id="A0A7Z7AY74"/>
<sequence>MADEEKFERFNAEFHLKSDSAKWLVFVHGFGGSARTWKKQTEFFSQHYNLLVLEMHKEPQVSDLEIDKVCRLINNTLVYHEIEKAHFLGFSFSTLICLRFAVLYPEKVDTLIMGGGIVKFNLRTNFLLYLAINFKRWINYMILYRFFAYIILPRKNHHRSRSIFVTEAEKLGYDEFCRWVDLIPQTKPSLRWLDELDDNIKILFVSGSEDHLFLKDTKLHTNKMENSRVEVIENCGHVCSIEQYGRFNDIVYEYLQSAN</sequence>
<dbReference type="RefSeq" id="WP_091710618.1">
    <property type="nucleotide sequence ID" value="NZ_FNCA01000008.1"/>
</dbReference>
<dbReference type="InterPro" id="IPR000073">
    <property type="entry name" value="AB_hydrolase_1"/>
</dbReference>
<evidence type="ECO:0000313" key="3">
    <source>
        <dbReference type="Proteomes" id="UP000199259"/>
    </source>
</evidence>
<reference evidence="2 3" key="1">
    <citation type="submission" date="2016-10" db="EMBL/GenBank/DDBJ databases">
        <authorList>
            <person name="Varghese N."/>
            <person name="Submissions S."/>
        </authorList>
    </citation>
    <scope>NUCLEOTIDE SEQUENCE [LARGE SCALE GENOMIC DNA]</scope>
    <source>
        <strain evidence="2 3">PL 12/M</strain>
    </source>
</reference>
<dbReference type="PANTHER" id="PTHR43139:SF52">
    <property type="entry name" value="SI:DKEY-122A22.2"/>
    <property type="match status" value="1"/>
</dbReference>
<name>A0A7Z7AY74_9EURY</name>
<evidence type="ECO:0000259" key="1">
    <source>
        <dbReference type="Pfam" id="PF00561"/>
    </source>
</evidence>
<dbReference type="Pfam" id="PF00561">
    <property type="entry name" value="Abhydrolase_1"/>
    <property type="match status" value="1"/>
</dbReference>
<dbReference type="SUPFAM" id="SSF53474">
    <property type="entry name" value="alpha/beta-Hydrolases"/>
    <property type="match status" value="1"/>
</dbReference>
<organism evidence="2 3">
    <name type="scientific">Methanolobus vulcani</name>
    <dbReference type="NCBI Taxonomy" id="38026"/>
    <lineage>
        <taxon>Archaea</taxon>
        <taxon>Methanobacteriati</taxon>
        <taxon>Methanobacteriota</taxon>
        <taxon>Stenosarchaea group</taxon>
        <taxon>Methanomicrobia</taxon>
        <taxon>Methanosarcinales</taxon>
        <taxon>Methanosarcinaceae</taxon>
        <taxon>Methanolobus</taxon>
    </lineage>
</organism>
<dbReference type="Gene3D" id="3.40.50.1820">
    <property type="entry name" value="alpha/beta hydrolase"/>
    <property type="match status" value="1"/>
</dbReference>
<dbReference type="PANTHER" id="PTHR43139">
    <property type="entry name" value="SI:DKEY-122A22.2"/>
    <property type="match status" value="1"/>
</dbReference>
<gene>
    <name evidence="2" type="ORF">SAMN04488589_2331</name>
</gene>
<dbReference type="Proteomes" id="UP000199259">
    <property type="component" value="Unassembled WGS sequence"/>
</dbReference>
<proteinExistence type="predicted"/>
<dbReference type="OrthoDB" id="7531at2157"/>